<dbReference type="SUPFAM" id="SSF56219">
    <property type="entry name" value="DNase I-like"/>
    <property type="match status" value="1"/>
</dbReference>
<dbReference type="InterPro" id="IPR036691">
    <property type="entry name" value="Endo/exonu/phosph_ase_sf"/>
</dbReference>
<dbReference type="EMBL" id="CAXAMN010028417">
    <property type="protein sequence ID" value="CAK9116489.1"/>
    <property type="molecule type" value="Genomic_DNA"/>
</dbReference>
<protein>
    <recommendedName>
        <fullName evidence="3">Endonuclease/exonuclease/phosphatase domain-containing protein</fullName>
    </recommendedName>
</protein>
<accession>A0ABP0SW99</accession>
<comment type="caution">
    <text evidence="1">The sequence shown here is derived from an EMBL/GenBank/DDBJ whole genome shotgun (WGS) entry which is preliminary data.</text>
</comment>
<evidence type="ECO:0000313" key="2">
    <source>
        <dbReference type="Proteomes" id="UP001642484"/>
    </source>
</evidence>
<keyword evidence="2" id="KW-1185">Reference proteome</keyword>
<gene>
    <name evidence="1" type="ORF">CCMP2556_LOCUS54045</name>
</gene>
<dbReference type="Proteomes" id="UP001642484">
    <property type="component" value="Unassembled WGS sequence"/>
</dbReference>
<evidence type="ECO:0000313" key="1">
    <source>
        <dbReference type="EMBL" id="CAK9116489.1"/>
    </source>
</evidence>
<sequence>MDQSWVSHHPIHFTVTTKGWRWPRRVLKHALIHIGARKKLWHALNTCYGYGNTMVVGGDFNTSLIPTRHDRFNDVDIFKDVLRTFGLTSLRAHDPSPNFIGPRGPVIDYVLKRLMDLCFFNLFP</sequence>
<organism evidence="1 2">
    <name type="scientific">Durusdinium trenchii</name>
    <dbReference type="NCBI Taxonomy" id="1381693"/>
    <lineage>
        <taxon>Eukaryota</taxon>
        <taxon>Sar</taxon>
        <taxon>Alveolata</taxon>
        <taxon>Dinophyceae</taxon>
        <taxon>Suessiales</taxon>
        <taxon>Symbiodiniaceae</taxon>
        <taxon>Durusdinium</taxon>
    </lineage>
</organism>
<name>A0ABP0SW99_9DINO</name>
<reference evidence="1 2" key="1">
    <citation type="submission" date="2024-02" db="EMBL/GenBank/DDBJ databases">
        <authorList>
            <person name="Chen Y."/>
            <person name="Shah S."/>
            <person name="Dougan E. K."/>
            <person name="Thang M."/>
            <person name="Chan C."/>
        </authorList>
    </citation>
    <scope>NUCLEOTIDE SEQUENCE [LARGE SCALE GENOMIC DNA]</scope>
</reference>
<evidence type="ECO:0008006" key="3">
    <source>
        <dbReference type="Google" id="ProtNLM"/>
    </source>
</evidence>
<proteinExistence type="predicted"/>